<feature type="compositionally biased region" description="Low complexity" evidence="5">
    <location>
        <begin position="217"/>
        <end position="245"/>
    </location>
</feature>
<feature type="chain" id="PRO_5018009464" evidence="7">
    <location>
        <begin position="23"/>
        <end position="345"/>
    </location>
</feature>
<protein>
    <submittedName>
        <fullName evidence="8">Uncharacterized protein</fullName>
    </submittedName>
</protein>
<sequence>MQRFHLLLYLLLGVSSPLLILAKAEVSTKYTDVFVARDFEYFGVFPGRVVPRGLSKRQSPEDICGVNYVLCDSTHCCEDGTYCEWRRLGWYCPVIGVSSSIVPTPTTTSMDIPSSNPDEPELTPMSIDATSTDSPDVTYFDEPGQTSDSSIPTDSTVQDVTSNTKKKGGFKLGTSAMISIIVAVVVVLIIAAVAAFFVIRSKKKKQKQAAGPPMQSAPQQQYTAPTPPQGYVQPQQQYGMPPPEGYYQPQGQYLAQYPQYPQGQYLQAPPSPAPQYNQSYLQYGSTAPPIADEAVKDSTLGAGYYQPGHNGAVEAMSQPTSPAPTPALQVQAQVPPPSKPGIHEM</sequence>
<feature type="compositionally biased region" description="Polar residues" evidence="5">
    <location>
        <begin position="144"/>
        <end position="163"/>
    </location>
</feature>
<reference evidence="8 9" key="1">
    <citation type="journal article" date="2018" name="Nat. Ecol. Evol.">
        <title>Pezizomycetes genomes reveal the molecular basis of ectomycorrhizal truffle lifestyle.</title>
        <authorList>
            <person name="Murat C."/>
            <person name="Payen T."/>
            <person name="Noel B."/>
            <person name="Kuo A."/>
            <person name="Morin E."/>
            <person name="Chen J."/>
            <person name="Kohler A."/>
            <person name="Krizsan K."/>
            <person name="Balestrini R."/>
            <person name="Da Silva C."/>
            <person name="Montanini B."/>
            <person name="Hainaut M."/>
            <person name="Levati E."/>
            <person name="Barry K.W."/>
            <person name="Belfiori B."/>
            <person name="Cichocki N."/>
            <person name="Clum A."/>
            <person name="Dockter R.B."/>
            <person name="Fauchery L."/>
            <person name="Guy J."/>
            <person name="Iotti M."/>
            <person name="Le Tacon F."/>
            <person name="Lindquist E.A."/>
            <person name="Lipzen A."/>
            <person name="Malagnac F."/>
            <person name="Mello A."/>
            <person name="Molinier V."/>
            <person name="Miyauchi S."/>
            <person name="Poulain J."/>
            <person name="Riccioni C."/>
            <person name="Rubini A."/>
            <person name="Sitrit Y."/>
            <person name="Splivallo R."/>
            <person name="Traeger S."/>
            <person name="Wang M."/>
            <person name="Zifcakova L."/>
            <person name="Wipf D."/>
            <person name="Zambonelli A."/>
            <person name="Paolocci F."/>
            <person name="Nowrousian M."/>
            <person name="Ottonello S."/>
            <person name="Baldrian P."/>
            <person name="Spatafora J.W."/>
            <person name="Henrissat B."/>
            <person name="Nagy L.G."/>
            <person name="Aury J.M."/>
            <person name="Wincker P."/>
            <person name="Grigoriev I.V."/>
            <person name="Bonfante P."/>
            <person name="Martin F.M."/>
        </authorList>
    </citation>
    <scope>NUCLEOTIDE SEQUENCE [LARGE SCALE GENOMIC DNA]</scope>
    <source>
        <strain evidence="8 9">ATCC MYA-4762</strain>
    </source>
</reference>
<evidence type="ECO:0000256" key="2">
    <source>
        <dbReference type="ARBA" id="ARBA00022692"/>
    </source>
</evidence>
<evidence type="ECO:0000313" key="8">
    <source>
        <dbReference type="EMBL" id="RPB28736.1"/>
    </source>
</evidence>
<evidence type="ECO:0000313" key="9">
    <source>
        <dbReference type="Proteomes" id="UP000267821"/>
    </source>
</evidence>
<feature type="region of interest" description="Disordered" evidence="5">
    <location>
        <begin position="105"/>
        <end position="165"/>
    </location>
</feature>
<evidence type="ECO:0000256" key="7">
    <source>
        <dbReference type="SAM" id="SignalP"/>
    </source>
</evidence>
<dbReference type="InterPro" id="IPR051694">
    <property type="entry name" value="Immunoregulatory_rcpt-like"/>
</dbReference>
<keyword evidence="3 6" id="KW-1133">Transmembrane helix</keyword>
<feature type="signal peptide" evidence="7">
    <location>
        <begin position="1"/>
        <end position="22"/>
    </location>
</feature>
<evidence type="ECO:0000256" key="4">
    <source>
        <dbReference type="ARBA" id="ARBA00023136"/>
    </source>
</evidence>
<dbReference type="EMBL" id="ML121529">
    <property type="protein sequence ID" value="RPB28736.1"/>
    <property type="molecule type" value="Genomic_DNA"/>
</dbReference>
<dbReference type="GO" id="GO:0071944">
    <property type="term" value="C:cell periphery"/>
    <property type="evidence" value="ECO:0007669"/>
    <property type="project" value="UniProtKB-ARBA"/>
</dbReference>
<dbReference type="InParanoid" id="A0A3N4M0P0"/>
<evidence type="ECO:0000256" key="5">
    <source>
        <dbReference type="SAM" id="MobiDB-lite"/>
    </source>
</evidence>
<evidence type="ECO:0000256" key="1">
    <source>
        <dbReference type="ARBA" id="ARBA00004167"/>
    </source>
</evidence>
<evidence type="ECO:0000256" key="6">
    <source>
        <dbReference type="SAM" id="Phobius"/>
    </source>
</evidence>
<dbReference type="OrthoDB" id="10654771at2759"/>
<feature type="region of interest" description="Disordered" evidence="5">
    <location>
        <begin position="207"/>
        <end position="245"/>
    </location>
</feature>
<gene>
    <name evidence="8" type="ORF">L211DRAFT_845745</name>
</gene>
<keyword evidence="4 6" id="KW-0472">Membrane</keyword>
<dbReference type="GO" id="GO:0016020">
    <property type="term" value="C:membrane"/>
    <property type="evidence" value="ECO:0007669"/>
    <property type="project" value="UniProtKB-SubCell"/>
</dbReference>
<dbReference type="Proteomes" id="UP000267821">
    <property type="component" value="Unassembled WGS sequence"/>
</dbReference>
<feature type="transmembrane region" description="Helical" evidence="6">
    <location>
        <begin position="176"/>
        <end position="199"/>
    </location>
</feature>
<accession>A0A3N4M0P0</accession>
<feature type="region of interest" description="Disordered" evidence="5">
    <location>
        <begin position="310"/>
        <end position="345"/>
    </location>
</feature>
<keyword evidence="2 6" id="KW-0812">Transmembrane</keyword>
<comment type="subcellular location">
    <subcellularLocation>
        <location evidence="1">Membrane</location>
        <topology evidence="1">Single-pass membrane protein</topology>
    </subcellularLocation>
</comment>
<name>A0A3N4M0P0_9PEZI</name>
<dbReference type="PANTHER" id="PTHR15549:SF30">
    <property type="entry name" value="MID2 DOMAIN-CONTAINING PROTEIN"/>
    <property type="match status" value="1"/>
</dbReference>
<organism evidence="8 9">
    <name type="scientific">Terfezia boudieri ATCC MYA-4762</name>
    <dbReference type="NCBI Taxonomy" id="1051890"/>
    <lineage>
        <taxon>Eukaryota</taxon>
        <taxon>Fungi</taxon>
        <taxon>Dikarya</taxon>
        <taxon>Ascomycota</taxon>
        <taxon>Pezizomycotina</taxon>
        <taxon>Pezizomycetes</taxon>
        <taxon>Pezizales</taxon>
        <taxon>Pezizaceae</taxon>
        <taxon>Terfezia</taxon>
    </lineage>
</organism>
<keyword evidence="9" id="KW-1185">Reference proteome</keyword>
<dbReference type="AlphaFoldDB" id="A0A3N4M0P0"/>
<proteinExistence type="predicted"/>
<keyword evidence="7" id="KW-0732">Signal</keyword>
<dbReference type="PANTHER" id="PTHR15549">
    <property type="entry name" value="PAIRED IMMUNOGLOBULIN-LIKE TYPE 2 RECEPTOR"/>
    <property type="match status" value="1"/>
</dbReference>
<evidence type="ECO:0000256" key="3">
    <source>
        <dbReference type="ARBA" id="ARBA00022989"/>
    </source>
</evidence>